<sequence length="316" mass="37914">MKVLFLCPDYFGIYKVIQKEILNQTSCELKSIIFEDYKYKNSFQKIQNFLAKTFLKKNLKKIWASKERISTITEDDYFDFLFVICPDFLLNDELKYVTERAKKRIVYFWDSFDNIPRYERTLPFFDVKYSFEPKDVEKYQLKQLTNFYFNTERNPSPKNDVFFIGTLDERIHLIKKILNSVEKLGKTSKIFLQTKNENAPKIHPSNSIEFIRNAIPFEESEKIYDDSKIILDVQKTIQKGLTFRVFDAMGKGKKLITTNEDIINYDFYNANNIFIWKNDTEYIPESFFDSPYEELSTEIFEKYSLKNWVKTIFEIK</sequence>
<organism evidence="1 2">
    <name type="scientific">Flavobacterium cheonanense</name>
    <dbReference type="NCBI Taxonomy" id="706183"/>
    <lineage>
        <taxon>Bacteria</taxon>
        <taxon>Pseudomonadati</taxon>
        <taxon>Bacteroidota</taxon>
        <taxon>Flavobacteriia</taxon>
        <taxon>Flavobacteriales</taxon>
        <taxon>Flavobacteriaceae</taxon>
        <taxon>Flavobacterium</taxon>
    </lineage>
</organism>
<name>A0ABP7VMT9_9FLAO</name>
<dbReference type="RefSeq" id="WP_344816070.1">
    <property type="nucleotide sequence ID" value="NZ_BAABCT010000003.1"/>
</dbReference>
<gene>
    <name evidence="1" type="ORF">GCM10022389_14430</name>
</gene>
<evidence type="ECO:0000313" key="1">
    <source>
        <dbReference type="EMBL" id="GAA4070391.1"/>
    </source>
</evidence>
<comment type="caution">
    <text evidence="1">The sequence shown here is derived from an EMBL/GenBank/DDBJ whole genome shotgun (WGS) entry which is preliminary data.</text>
</comment>
<dbReference type="EMBL" id="BAABCT010000003">
    <property type="protein sequence ID" value="GAA4070391.1"/>
    <property type="molecule type" value="Genomic_DNA"/>
</dbReference>
<proteinExistence type="predicted"/>
<evidence type="ECO:0008006" key="3">
    <source>
        <dbReference type="Google" id="ProtNLM"/>
    </source>
</evidence>
<evidence type="ECO:0000313" key="2">
    <source>
        <dbReference type="Proteomes" id="UP001500367"/>
    </source>
</evidence>
<keyword evidence="2" id="KW-1185">Reference proteome</keyword>
<protein>
    <recommendedName>
        <fullName evidence="3">Lipopolysaccharide core biosynthesis protein rfaS</fullName>
    </recommendedName>
</protein>
<accession>A0ABP7VMT9</accession>
<reference evidence="2" key="1">
    <citation type="journal article" date="2019" name="Int. J. Syst. Evol. Microbiol.">
        <title>The Global Catalogue of Microorganisms (GCM) 10K type strain sequencing project: providing services to taxonomists for standard genome sequencing and annotation.</title>
        <authorList>
            <consortium name="The Broad Institute Genomics Platform"/>
            <consortium name="The Broad Institute Genome Sequencing Center for Infectious Disease"/>
            <person name="Wu L."/>
            <person name="Ma J."/>
        </authorList>
    </citation>
    <scope>NUCLEOTIDE SEQUENCE [LARGE SCALE GENOMIC DNA]</scope>
    <source>
        <strain evidence="2">JCM 17069</strain>
    </source>
</reference>
<dbReference type="Proteomes" id="UP001500367">
    <property type="component" value="Unassembled WGS sequence"/>
</dbReference>